<accession>A0A3G8ZXC4</accession>
<feature type="binding site" evidence="6">
    <location>
        <position position="179"/>
    </location>
    <ligand>
        <name>a divalent metal cation</name>
        <dbReference type="ChEBI" id="CHEBI:60240"/>
        <label>2</label>
        <note>catalytic</note>
    </ligand>
</feature>
<dbReference type="PANTHER" id="PTHR43330">
    <property type="entry name" value="METHIONINE AMINOPEPTIDASE"/>
    <property type="match status" value="1"/>
</dbReference>
<feature type="binding site" evidence="6">
    <location>
        <position position="186"/>
    </location>
    <ligand>
        <name>substrate</name>
    </ligand>
</feature>
<evidence type="ECO:0000256" key="4">
    <source>
        <dbReference type="ARBA" id="ARBA00022723"/>
    </source>
</evidence>
<organism evidence="9 10">
    <name type="scientific">Nakamurella antarctica</name>
    <dbReference type="NCBI Taxonomy" id="1902245"/>
    <lineage>
        <taxon>Bacteria</taxon>
        <taxon>Bacillati</taxon>
        <taxon>Actinomycetota</taxon>
        <taxon>Actinomycetes</taxon>
        <taxon>Nakamurellales</taxon>
        <taxon>Nakamurellaceae</taxon>
        <taxon>Nakamurella</taxon>
    </lineage>
</organism>
<dbReference type="InterPro" id="IPR036005">
    <property type="entry name" value="Creatinase/aminopeptidase-like"/>
</dbReference>
<dbReference type="OrthoDB" id="9802055at2"/>
<reference evidence="9 10" key="2">
    <citation type="submission" date="2018-12" db="EMBL/GenBank/DDBJ databases">
        <title>Nakamurella antarcticus sp. nov., isolated from Antarctica South Shetland Islands soil.</title>
        <authorList>
            <person name="Peng F."/>
        </authorList>
    </citation>
    <scope>NUCLEOTIDE SEQUENCE [LARGE SCALE GENOMIC DNA]</scope>
    <source>
        <strain evidence="9 10">S14-144</strain>
    </source>
</reference>
<feature type="binding site" evidence="6">
    <location>
        <position position="98"/>
    </location>
    <ligand>
        <name>a divalent metal cation</name>
        <dbReference type="ChEBI" id="CHEBI:60240"/>
        <label>1</label>
    </ligand>
</feature>
<comment type="catalytic activity">
    <reaction evidence="6 7">
        <text>Release of N-terminal amino acids, preferentially methionine, from peptides and arylamides.</text>
        <dbReference type="EC" id="3.4.11.18"/>
    </reaction>
</comment>
<dbReference type="EMBL" id="CP034170">
    <property type="protein sequence ID" value="AZI58676.1"/>
    <property type="molecule type" value="Genomic_DNA"/>
</dbReference>
<dbReference type="PROSITE" id="PS00680">
    <property type="entry name" value="MAP_1"/>
    <property type="match status" value="1"/>
</dbReference>
<name>A0A3G8ZXC4_9ACTN</name>
<feature type="binding site" evidence="6">
    <location>
        <position position="109"/>
    </location>
    <ligand>
        <name>a divalent metal cation</name>
        <dbReference type="ChEBI" id="CHEBI:60240"/>
        <label>1</label>
    </ligand>
</feature>
<keyword evidence="3 6" id="KW-0645">Protease</keyword>
<comment type="similarity">
    <text evidence="6">Belongs to the peptidase M24A family. Methionine aminopeptidase type 1 subfamily.</text>
</comment>
<dbReference type="SUPFAM" id="SSF55920">
    <property type="entry name" value="Creatinase/aminopeptidase"/>
    <property type="match status" value="1"/>
</dbReference>
<evidence type="ECO:0000259" key="8">
    <source>
        <dbReference type="Pfam" id="PF00557"/>
    </source>
</evidence>
<dbReference type="GO" id="GO:0005829">
    <property type="term" value="C:cytosol"/>
    <property type="evidence" value="ECO:0007669"/>
    <property type="project" value="TreeGrafter"/>
</dbReference>
<feature type="binding site" evidence="6">
    <location>
        <position position="243"/>
    </location>
    <ligand>
        <name>a divalent metal cation</name>
        <dbReference type="ChEBI" id="CHEBI:60240"/>
        <label>1</label>
    </ligand>
</feature>
<keyword evidence="5 6" id="KW-0378">Hydrolase</keyword>
<evidence type="ECO:0000313" key="10">
    <source>
        <dbReference type="Proteomes" id="UP000268084"/>
    </source>
</evidence>
<evidence type="ECO:0000256" key="7">
    <source>
        <dbReference type="RuleBase" id="RU003653"/>
    </source>
</evidence>
<dbReference type="Pfam" id="PF00557">
    <property type="entry name" value="Peptidase_M24"/>
    <property type="match status" value="1"/>
</dbReference>
<proteinExistence type="inferred from homology"/>
<evidence type="ECO:0000313" key="9">
    <source>
        <dbReference type="EMBL" id="AZI58676.1"/>
    </source>
</evidence>
<reference evidence="9 10" key="1">
    <citation type="submission" date="2018-11" db="EMBL/GenBank/DDBJ databases">
        <authorList>
            <person name="Da X."/>
        </authorList>
    </citation>
    <scope>NUCLEOTIDE SEQUENCE [LARGE SCALE GENOMIC DNA]</scope>
    <source>
        <strain evidence="9 10">S14-144</strain>
    </source>
</reference>
<sequence>MSKGIEIKSRDELRKMRASGLILIRALETMRAAVEPGMTTYDVDAIGSKVITEAGAISNFKGYHGFTGTICSSVNDEVVHGIPSPSKVLADGDLISIDCGCIVDGWHSDSAISFHVGGSAPTAEVGLIQAATDSMWAGIAAMRAGGKMGDVTSAIEGSVKASVRRDGRGYGEVAGYGGHGIGSAMHMDPFLPNFGRQGKGLKLVAGMALAIEPMLTLGTGVTKELDDGWTVVTKDGSRAAHVEHSVAILDDGISVLTAADAGAAMLAPYGITPISLD</sequence>
<dbReference type="InterPro" id="IPR000994">
    <property type="entry name" value="Pept_M24"/>
</dbReference>
<comment type="cofactor">
    <cofactor evidence="6">
        <name>Co(2+)</name>
        <dbReference type="ChEBI" id="CHEBI:48828"/>
    </cofactor>
    <cofactor evidence="6">
        <name>Zn(2+)</name>
        <dbReference type="ChEBI" id="CHEBI:29105"/>
    </cofactor>
    <cofactor evidence="6">
        <name>Mn(2+)</name>
        <dbReference type="ChEBI" id="CHEBI:29035"/>
    </cofactor>
    <cofactor evidence="6">
        <name>Fe(2+)</name>
        <dbReference type="ChEBI" id="CHEBI:29033"/>
    </cofactor>
    <text evidence="6">Binds 2 divalent metal cations per subunit. Has a high-affinity and a low affinity metal-binding site. The true nature of the physiological cofactor is under debate. The enzyme is active with cobalt, zinc, manganese or divalent iron ions. Most likely, methionine aminopeptidases function as mononuclear Fe(2+)-metalloproteases under physiological conditions, and the catalytically relevant metal-binding site has been assigned to the histidine-containing high-affinity site.</text>
</comment>
<dbReference type="AlphaFoldDB" id="A0A3G8ZXC4"/>
<keyword evidence="10" id="KW-1185">Reference proteome</keyword>
<dbReference type="NCBIfam" id="TIGR00500">
    <property type="entry name" value="met_pdase_I"/>
    <property type="match status" value="1"/>
</dbReference>
<evidence type="ECO:0000256" key="1">
    <source>
        <dbReference type="ARBA" id="ARBA00002521"/>
    </source>
</evidence>
<feature type="binding site" evidence="6">
    <location>
        <position position="212"/>
    </location>
    <ligand>
        <name>a divalent metal cation</name>
        <dbReference type="ChEBI" id="CHEBI:60240"/>
        <label>2</label>
        <note>catalytic</note>
    </ligand>
</feature>
<feature type="binding site" evidence="6">
    <location>
        <position position="80"/>
    </location>
    <ligand>
        <name>substrate</name>
    </ligand>
</feature>
<evidence type="ECO:0000256" key="2">
    <source>
        <dbReference type="ARBA" id="ARBA00022438"/>
    </source>
</evidence>
<dbReference type="RefSeq" id="WP_124799584.1">
    <property type="nucleotide sequence ID" value="NZ_CP034170.1"/>
</dbReference>
<evidence type="ECO:0000256" key="6">
    <source>
        <dbReference type="HAMAP-Rule" id="MF_01974"/>
    </source>
</evidence>
<feature type="binding site" evidence="6">
    <location>
        <position position="109"/>
    </location>
    <ligand>
        <name>a divalent metal cation</name>
        <dbReference type="ChEBI" id="CHEBI:60240"/>
        <label>2</label>
        <note>catalytic</note>
    </ligand>
</feature>
<dbReference type="Proteomes" id="UP000268084">
    <property type="component" value="Chromosome"/>
</dbReference>
<dbReference type="GO" id="GO:0070006">
    <property type="term" value="F:metalloaminopeptidase activity"/>
    <property type="evidence" value="ECO:0007669"/>
    <property type="project" value="UniProtKB-UniRule"/>
</dbReference>
<keyword evidence="2 6" id="KW-0031">Aminopeptidase</keyword>
<dbReference type="Gene3D" id="3.90.230.10">
    <property type="entry name" value="Creatinase/methionine aminopeptidase superfamily"/>
    <property type="match status" value="1"/>
</dbReference>
<gene>
    <name evidence="6 9" type="primary">map</name>
    <name evidence="9" type="ORF">EH165_11550</name>
</gene>
<dbReference type="KEGG" id="nak:EH165_11550"/>
<dbReference type="CDD" id="cd01086">
    <property type="entry name" value="MetAP1"/>
    <property type="match status" value="1"/>
</dbReference>
<dbReference type="PRINTS" id="PR00599">
    <property type="entry name" value="MAPEPTIDASE"/>
</dbReference>
<comment type="function">
    <text evidence="1 6">Removes the N-terminal methionine from nascent proteins. The N-terminal methionine is often cleaved when the second residue in the primary sequence is small and uncharged (Met-Ala-, Cys, Gly, Pro, Ser, Thr, or Val). Requires deformylation of the N(alpha)-formylated initiator methionine before it can be hydrolyzed.</text>
</comment>
<comment type="subunit">
    <text evidence="6">Monomer.</text>
</comment>
<protein>
    <recommendedName>
        <fullName evidence="6 7">Methionine aminopeptidase</fullName>
        <shortName evidence="6">MAP</shortName>
        <shortName evidence="6">MetAP</shortName>
        <ecNumber evidence="6 7">3.4.11.18</ecNumber>
    </recommendedName>
    <alternativeName>
        <fullName evidence="6">Peptidase M</fullName>
    </alternativeName>
</protein>
<feature type="binding site" evidence="6">
    <location>
        <position position="243"/>
    </location>
    <ligand>
        <name>a divalent metal cation</name>
        <dbReference type="ChEBI" id="CHEBI:60240"/>
        <label>2</label>
        <note>catalytic</note>
    </ligand>
</feature>
<evidence type="ECO:0000256" key="3">
    <source>
        <dbReference type="ARBA" id="ARBA00022670"/>
    </source>
</evidence>
<dbReference type="InterPro" id="IPR002467">
    <property type="entry name" value="Pept_M24A_MAP1"/>
</dbReference>
<dbReference type="GO" id="GO:0006508">
    <property type="term" value="P:proteolysis"/>
    <property type="evidence" value="ECO:0007669"/>
    <property type="project" value="UniProtKB-KW"/>
</dbReference>
<dbReference type="GO" id="GO:0046872">
    <property type="term" value="F:metal ion binding"/>
    <property type="evidence" value="ECO:0007669"/>
    <property type="project" value="UniProtKB-UniRule"/>
</dbReference>
<dbReference type="HAMAP" id="MF_01974">
    <property type="entry name" value="MetAP_1"/>
    <property type="match status" value="1"/>
</dbReference>
<dbReference type="InterPro" id="IPR001714">
    <property type="entry name" value="Pept_M24_MAP"/>
</dbReference>
<keyword evidence="4 6" id="KW-0479">Metal-binding</keyword>
<feature type="domain" description="Peptidase M24" evidence="8">
    <location>
        <begin position="15"/>
        <end position="248"/>
    </location>
</feature>
<dbReference type="PANTHER" id="PTHR43330:SF27">
    <property type="entry name" value="METHIONINE AMINOPEPTIDASE"/>
    <property type="match status" value="1"/>
</dbReference>
<dbReference type="GO" id="GO:0004239">
    <property type="term" value="F:initiator methionyl aminopeptidase activity"/>
    <property type="evidence" value="ECO:0007669"/>
    <property type="project" value="UniProtKB-UniRule"/>
</dbReference>
<evidence type="ECO:0000256" key="5">
    <source>
        <dbReference type="ARBA" id="ARBA00022801"/>
    </source>
</evidence>
<dbReference type="EC" id="3.4.11.18" evidence="6 7"/>